<name>A0A383UYB2_BLUHO</name>
<evidence type="ECO:0000313" key="2">
    <source>
        <dbReference type="Proteomes" id="UP000275772"/>
    </source>
</evidence>
<dbReference type="Proteomes" id="UP000275772">
    <property type="component" value="Unassembled WGS sequence"/>
</dbReference>
<sequence length="461" mass="51612">MQKSGTTKHSNHAVLSPDGKYIATIQPLKLSLRETSTLRIKIVLPLPSDVSVTWLRWSPSSTRILVGSSDILLIFSVTDVDILASIKNPNFETTKITSVFFGASEDEILFVHNFGVKLSIFSLLSSEPIDIPNIKFFSPVSILQGCCFRPGTANLTLLTRTNGKDIISIHSRGSLQIVRSWCPKTIDAQAFSWSADGRWLAISESACQDYKIFVYTADGHLYKTWQGKIETNRKNDSSITGIGIKLFEWSPNSSYIAIGDYSQKVTILIAPSFSESFILFHSTAVTPTESCIMWLEVIDSSHFGCRRELKLATQTVHLPLMNKKDEIKAGANFMKFDRSGKFLATKMEETPTTVWIWDMTVRTIREVLVLESPICKISWHPITHGLLMFQCEGDDVSNLVYLWEQTWPTPKLLDLTTQITGGNISGKQFVVQWLMDDPSNPSIYVSESDNIITIPISKAQA</sequence>
<dbReference type="GO" id="GO:1990810">
    <property type="term" value="P:microtubule anchoring at mitotic spindle pole body"/>
    <property type="evidence" value="ECO:0007669"/>
    <property type="project" value="TreeGrafter"/>
</dbReference>
<dbReference type="InterPro" id="IPR015943">
    <property type="entry name" value="WD40/YVTN_repeat-like_dom_sf"/>
</dbReference>
<dbReference type="Gene3D" id="2.130.10.10">
    <property type="entry name" value="YVTN repeat-like/Quinoprotein amine dehydrogenase"/>
    <property type="match status" value="1"/>
</dbReference>
<dbReference type="PANTHER" id="PTHR16220:SF0">
    <property type="entry name" value="WD REPEAT-CONTAINING PROTEIN WRAP73"/>
    <property type="match status" value="1"/>
</dbReference>
<protein>
    <recommendedName>
        <fullName evidence="3">WD repeat-containing protein WRAP73</fullName>
    </recommendedName>
</protein>
<accession>A0A383UYB2</accession>
<organism evidence="1 2">
    <name type="scientific">Blumeria hordei</name>
    <name type="common">Barley powdery mildew</name>
    <name type="synonym">Blumeria graminis f. sp. hordei</name>
    <dbReference type="NCBI Taxonomy" id="2867405"/>
    <lineage>
        <taxon>Eukaryota</taxon>
        <taxon>Fungi</taxon>
        <taxon>Dikarya</taxon>
        <taxon>Ascomycota</taxon>
        <taxon>Pezizomycotina</taxon>
        <taxon>Leotiomycetes</taxon>
        <taxon>Erysiphales</taxon>
        <taxon>Erysiphaceae</taxon>
        <taxon>Blumeria</taxon>
    </lineage>
</organism>
<dbReference type="VEuPathDB" id="FungiDB:BLGHR1_16156"/>
<reference evidence="1 2" key="1">
    <citation type="submission" date="2017-11" db="EMBL/GenBank/DDBJ databases">
        <authorList>
            <person name="Kracher B."/>
        </authorList>
    </citation>
    <scope>NUCLEOTIDE SEQUENCE [LARGE SCALE GENOMIC DNA]</scope>
    <source>
        <strain evidence="1 2">RACE1</strain>
    </source>
</reference>
<gene>
    <name evidence="1" type="ORF">BLGHR1_16156</name>
</gene>
<dbReference type="SUPFAM" id="SSF82171">
    <property type="entry name" value="DPP6 N-terminal domain-like"/>
    <property type="match status" value="1"/>
</dbReference>
<dbReference type="PANTHER" id="PTHR16220">
    <property type="entry name" value="WD REPEAT PROTEIN 8-RELATED"/>
    <property type="match status" value="1"/>
</dbReference>
<dbReference type="EMBL" id="UNSH01000078">
    <property type="protein sequence ID" value="SZF05354.1"/>
    <property type="molecule type" value="Genomic_DNA"/>
</dbReference>
<dbReference type="InterPro" id="IPR052778">
    <property type="entry name" value="Centrosome-WD_assoc"/>
</dbReference>
<dbReference type="AlphaFoldDB" id="A0A383UYB2"/>
<proteinExistence type="predicted"/>
<evidence type="ECO:0000313" key="1">
    <source>
        <dbReference type="EMBL" id="SZF05354.1"/>
    </source>
</evidence>
<dbReference type="GO" id="GO:1990811">
    <property type="term" value="C:MWP complex"/>
    <property type="evidence" value="ECO:0007669"/>
    <property type="project" value="TreeGrafter"/>
</dbReference>
<dbReference type="GO" id="GO:0005815">
    <property type="term" value="C:microtubule organizing center"/>
    <property type="evidence" value="ECO:0007669"/>
    <property type="project" value="TreeGrafter"/>
</dbReference>
<evidence type="ECO:0008006" key="3">
    <source>
        <dbReference type="Google" id="ProtNLM"/>
    </source>
</evidence>